<dbReference type="PANTHER" id="PTHR18964:SF149">
    <property type="entry name" value="BIFUNCTIONAL UDP-N-ACETYLGLUCOSAMINE 2-EPIMERASE_N-ACETYLMANNOSAMINE KINASE"/>
    <property type="match status" value="1"/>
</dbReference>
<keyword evidence="3" id="KW-1185">Reference proteome</keyword>
<accession>A0A4Q4Z7K4</accession>
<reference evidence="2 3" key="1">
    <citation type="submission" date="2019-01" db="EMBL/GenBank/DDBJ databases">
        <title>Nocardioides guangzhouensis sp. nov., an actinobacterium isolated from soil.</title>
        <authorList>
            <person name="Fu Y."/>
            <person name="Cai Y."/>
            <person name="Lin Z."/>
            <person name="Chen P."/>
        </authorList>
    </citation>
    <scope>NUCLEOTIDE SEQUENCE [LARGE SCALE GENOMIC DNA]</scope>
    <source>
        <strain evidence="2 3">130</strain>
    </source>
</reference>
<dbReference type="EMBL" id="SDKM01000038">
    <property type="protein sequence ID" value="RYP83046.1"/>
    <property type="molecule type" value="Genomic_DNA"/>
</dbReference>
<comment type="caution">
    <text evidence="2">The sequence shown here is derived from an EMBL/GenBank/DDBJ whole genome shotgun (WGS) entry which is preliminary data.</text>
</comment>
<dbReference type="PANTHER" id="PTHR18964">
    <property type="entry name" value="ROK (REPRESSOR, ORF, KINASE) FAMILY"/>
    <property type="match status" value="1"/>
</dbReference>
<protein>
    <submittedName>
        <fullName evidence="2">ROK family protein</fullName>
    </submittedName>
</protein>
<dbReference type="Gene3D" id="3.30.420.40">
    <property type="match status" value="1"/>
</dbReference>
<dbReference type="OrthoDB" id="8772678at2"/>
<dbReference type="InterPro" id="IPR043129">
    <property type="entry name" value="ATPase_NBD"/>
</dbReference>
<dbReference type="Pfam" id="PF00480">
    <property type="entry name" value="ROK"/>
    <property type="match status" value="1"/>
</dbReference>
<evidence type="ECO:0000313" key="2">
    <source>
        <dbReference type="EMBL" id="RYP83046.1"/>
    </source>
</evidence>
<evidence type="ECO:0000256" key="1">
    <source>
        <dbReference type="ARBA" id="ARBA00006479"/>
    </source>
</evidence>
<dbReference type="Proteomes" id="UP000295198">
    <property type="component" value="Unassembled WGS sequence"/>
</dbReference>
<dbReference type="AlphaFoldDB" id="A0A4Q4Z7K4"/>
<evidence type="ECO:0000313" key="3">
    <source>
        <dbReference type="Proteomes" id="UP000295198"/>
    </source>
</evidence>
<proteinExistence type="inferred from homology"/>
<gene>
    <name evidence="2" type="ORF">EKO23_20155</name>
</gene>
<name>A0A4Q4Z7K4_9ACTN</name>
<sequence>MVLDGRLRRGVHGAAGEIGHVPVEPAGEVCQCGQRGCLETLASGSALDAAWPRGGARTAESLFAAAAGGAPDAVAVRDRFAGAVASAVRLLVLTVDVEVVVLGGGVAAVGEPLRLAVADALRKQAADSSFLASLRLADRLRVVAQDRPVAAVGAALLGRPS</sequence>
<organism evidence="2 3">
    <name type="scientific">Nocardioides guangzhouensis</name>
    <dbReference type="NCBI Taxonomy" id="2497878"/>
    <lineage>
        <taxon>Bacteria</taxon>
        <taxon>Bacillati</taxon>
        <taxon>Actinomycetota</taxon>
        <taxon>Actinomycetes</taxon>
        <taxon>Propionibacteriales</taxon>
        <taxon>Nocardioidaceae</taxon>
        <taxon>Nocardioides</taxon>
    </lineage>
</organism>
<dbReference type="InterPro" id="IPR000600">
    <property type="entry name" value="ROK"/>
</dbReference>
<dbReference type="SUPFAM" id="SSF53067">
    <property type="entry name" value="Actin-like ATPase domain"/>
    <property type="match status" value="1"/>
</dbReference>
<comment type="similarity">
    <text evidence="1">Belongs to the ROK (NagC/XylR) family.</text>
</comment>